<evidence type="ECO:0000256" key="15">
    <source>
        <dbReference type="ARBA" id="ARBA00022989"/>
    </source>
</evidence>
<evidence type="ECO:0000256" key="14">
    <source>
        <dbReference type="ARBA" id="ARBA00022842"/>
    </source>
</evidence>
<dbReference type="PROSITE" id="PS01069">
    <property type="entry name" value="DAGK_PROKAR"/>
    <property type="match status" value="1"/>
</dbReference>
<gene>
    <name evidence="25" type="primary">dgkA</name>
    <name evidence="25" type="ORF">CPIN18021_0192</name>
</gene>
<evidence type="ECO:0000256" key="5">
    <source>
        <dbReference type="ARBA" id="ARBA00022475"/>
    </source>
</evidence>
<dbReference type="GO" id="GO:0006654">
    <property type="term" value="P:phosphatidic acid biosynthetic process"/>
    <property type="evidence" value="ECO:0007669"/>
    <property type="project" value="InterPro"/>
</dbReference>
<evidence type="ECO:0000256" key="13">
    <source>
        <dbReference type="ARBA" id="ARBA00022840"/>
    </source>
</evidence>
<evidence type="ECO:0000256" key="16">
    <source>
        <dbReference type="ARBA" id="ARBA00023098"/>
    </source>
</evidence>
<evidence type="ECO:0000256" key="6">
    <source>
        <dbReference type="ARBA" id="ARBA00022516"/>
    </source>
</evidence>
<keyword evidence="18" id="KW-0594">Phospholipid biosynthesis</keyword>
<dbReference type="AlphaFoldDB" id="A0A1S6U5N5"/>
<dbReference type="InterPro" id="IPR000829">
    <property type="entry name" value="DAGK"/>
</dbReference>
<keyword evidence="11 22" id="KW-0547">Nucleotide-binding</keyword>
<comment type="similarity">
    <text evidence="2 24">Belongs to the bacterial diacylglycerol kinase family.</text>
</comment>
<evidence type="ECO:0000256" key="23">
    <source>
        <dbReference type="PIRSR" id="PIRSR600829-4"/>
    </source>
</evidence>
<sequence length="120" mass="13546">MKHNKKAYFKRIISATKYSLKGLKSAYIYEAAFRQEVWCCFIFIPIGLIFGDNAIEKSLLVASILIVLIVELINSAIEAVVDRIGYEINELSGRAKDMGSSAVFVSIILAFIVWFIIFVF</sequence>
<dbReference type="InterPro" id="IPR033718">
    <property type="entry name" value="DAGK_prok"/>
</dbReference>
<keyword evidence="8 24" id="KW-0808">Transferase</keyword>
<dbReference type="Pfam" id="PF01219">
    <property type="entry name" value="DAGK_prokar"/>
    <property type="match status" value="1"/>
</dbReference>
<dbReference type="GO" id="GO:0004143">
    <property type="term" value="F:ATP-dependent diacylglycerol kinase activity"/>
    <property type="evidence" value="ECO:0007669"/>
    <property type="project" value="UniProtKB-EC"/>
</dbReference>
<comment type="function">
    <text evidence="24">Catalyzes the ATP-dependent phosphorylation of sn-l,2-diacylglycerol (DAG) to phosphatidic acid. Involved in the recycling of diacylglycerol produced as a by-product during membrane-derived oligosaccharide (MDO) biosynthesis.</text>
</comment>
<comment type="cofactor">
    <cofactor evidence="23">
        <name>Mg(2+)</name>
        <dbReference type="ChEBI" id="CHEBI:18420"/>
    </cofactor>
    <text evidence="23">Mn(2+), Zn(2+), Cd(2+) and Co(2+) support activity to lesser extents.</text>
</comment>
<keyword evidence="16 24" id="KW-0443">Lipid metabolism</keyword>
<comment type="catalytic activity">
    <reaction evidence="24">
        <text>a 1,2-diacyl-sn-glycerol + ATP = a 1,2-diacyl-sn-glycero-3-phosphate + ADP + H(+)</text>
        <dbReference type="Rhea" id="RHEA:10272"/>
        <dbReference type="ChEBI" id="CHEBI:15378"/>
        <dbReference type="ChEBI" id="CHEBI:17815"/>
        <dbReference type="ChEBI" id="CHEBI:30616"/>
        <dbReference type="ChEBI" id="CHEBI:58608"/>
        <dbReference type="ChEBI" id="CHEBI:456216"/>
        <dbReference type="EC" id="2.7.1.107"/>
    </reaction>
</comment>
<feature type="binding site" evidence="21">
    <location>
        <position position="100"/>
    </location>
    <ligand>
        <name>substrate</name>
    </ligand>
</feature>
<feature type="transmembrane region" description="Helical" evidence="24">
    <location>
        <begin position="37"/>
        <end position="55"/>
    </location>
</feature>
<evidence type="ECO:0000313" key="26">
    <source>
        <dbReference type="Proteomes" id="UP000190868"/>
    </source>
</evidence>
<keyword evidence="10 23" id="KW-0479">Metal-binding</keyword>
<keyword evidence="6" id="KW-0444">Lipid biosynthesis</keyword>
<dbReference type="EC" id="2.7.1.107" evidence="3 24"/>
<evidence type="ECO:0000256" key="22">
    <source>
        <dbReference type="PIRSR" id="PIRSR600829-3"/>
    </source>
</evidence>
<dbReference type="GO" id="GO:0046872">
    <property type="term" value="F:metal ion binding"/>
    <property type="evidence" value="ECO:0007669"/>
    <property type="project" value="UniProtKB-KW"/>
</dbReference>
<feature type="binding site" evidence="22">
    <location>
        <position position="11"/>
    </location>
    <ligand>
        <name>ATP</name>
        <dbReference type="ChEBI" id="CHEBI:30616"/>
    </ligand>
</feature>
<feature type="transmembrane region" description="Helical" evidence="24">
    <location>
        <begin position="102"/>
        <end position="119"/>
    </location>
</feature>
<evidence type="ECO:0000256" key="18">
    <source>
        <dbReference type="ARBA" id="ARBA00023209"/>
    </source>
</evidence>
<dbReference type="Gene3D" id="1.10.287.3610">
    <property type="match status" value="1"/>
</dbReference>
<evidence type="ECO:0000256" key="21">
    <source>
        <dbReference type="PIRSR" id="PIRSR600829-2"/>
    </source>
</evidence>
<evidence type="ECO:0000256" key="11">
    <source>
        <dbReference type="ARBA" id="ARBA00022741"/>
    </source>
</evidence>
<evidence type="ECO:0000256" key="2">
    <source>
        <dbReference type="ARBA" id="ARBA00005967"/>
    </source>
</evidence>
<keyword evidence="9 24" id="KW-0812">Transmembrane</keyword>
<keyword evidence="17 24" id="KW-0472">Membrane</keyword>
<dbReference type="EMBL" id="CP017258">
    <property type="protein sequence ID" value="AQW87044.1"/>
    <property type="molecule type" value="Genomic_DNA"/>
</dbReference>
<dbReference type="PANTHER" id="PTHR34299">
    <property type="entry name" value="DIACYLGLYCEROL KINASE"/>
    <property type="match status" value="1"/>
</dbReference>
<evidence type="ECO:0000256" key="12">
    <source>
        <dbReference type="ARBA" id="ARBA00022777"/>
    </source>
</evidence>
<keyword evidence="19 24" id="KW-1208">Phospholipid metabolism</keyword>
<feature type="binding site" evidence="21">
    <location>
        <position position="11"/>
    </location>
    <ligand>
        <name>substrate</name>
    </ligand>
</feature>
<comment type="subcellular location">
    <subcellularLocation>
        <location evidence="1">Cell inner membrane</location>
        <topology evidence="1">Multi-pass membrane protein</topology>
    </subcellularLocation>
</comment>
<evidence type="ECO:0000256" key="9">
    <source>
        <dbReference type="ARBA" id="ARBA00022692"/>
    </source>
</evidence>
<dbReference type="InterPro" id="IPR036945">
    <property type="entry name" value="DAGK_sf"/>
</dbReference>
<dbReference type="GeneID" id="56565831"/>
<dbReference type="PANTHER" id="PTHR34299:SF1">
    <property type="entry name" value="DIACYLGLYCEROL KINASE"/>
    <property type="match status" value="1"/>
</dbReference>
<dbReference type="GO" id="GO:0005524">
    <property type="term" value="F:ATP binding"/>
    <property type="evidence" value="ECO:0007669"/>
    <property type="project" value="UniProtKB-KW"/>
</dbReference>
<dbReference type="CDD" id="cd14264">
    <property type="entry name" value="DAGK_IM"/>
    <property type="match status" value="1"/>
</dbReference>
<reference evidence="26" key="1">
    <citation type="submission" date="2016-09" db="EMBL/GenBank/DDBJ databases">
        <title>Comparative genomics of the Campylobacter concisus group.</title>
        <authorList>
            <person name="Miller W.G."/>
            <person name="Yee E."/>
            <person name="Chapman M.H."/>
            <person name="Huynh S."/>
            <person name="Bono J.L."/>
            <person name="On S.L.W."/>
            <person name="StLeger J."/>
            <person name="Foster G."/>
            <person name="Parker C.T."/>
        </authorList>
    </citation>
    <scope>NUCLEOTIDE SEQUENCE [LARGE SCALE GENOMIC DNA]</scope>
    <source>
        <strain evidence="26">RM18021</strain>
    </source>
</reference>
<evidence type="ECO:0000313" key="25">
    <source>
        <dbReference type="EMBL" id="AQW87044.1"/>
    </source>
</evidence>
<organism evidence="25 26">
    <name type="scientific">Campylobacter pinnipediorum subsp. caledonicus</name>
    <dbReference type="NCBI Taxonomy" id="1874362"/>
    <lineage>
        <taxon>Bacteria</taxon>
        <taxon>Pseudomonadati</taxon>
        <taxon>Campylobacterota</taxon>
        <taxon>Epsilonproteobacteria</taxon>
        <taxon>Campylobacterales</taxon>
        <taxon>Campylobacteraceae</taxon>
        <taxon>Campylobacter</taxon>
    </lineage>
</organism>
<evidence type="ECO:0000256" key="3">
    <source>
        <dbReference type="ARBA" id="ARBA00012133"/>
    </source>
</evidence>
<evidence type="ECO:0000256" key="24">
    <source>
        <dbReference type="RuleBase" id="RU363065"/>
    </source>
</evidence>
<keyword evidence="5" id="KW-1003">Cell membrane</keyword>
<keyword evidence="14 23" id="KW-0460">Magnesium</keyword>
<dbReference type="GO" id="GO:0005886">
    <property type="term" value="C:plasma membrane"/>
    <property type="evidence" value="ECO:0007669"/>
    <property type="project" value="UniProtKB-SubCell"/>
</dbReference>
<evidence type="ECO:0000256" key="8">
    <source>
        <dbReference type="ARBA" id="ARBA00022679"/>
    </source>
</evidence>
<evidence type="ECO:0000256" key="4">
    <source>
        <dbReference type="ARBA" id="ARBA00017575"/>
    </source>
</evidence>
<evidence type="ECO:0000256" key="19">
    <source>
        <dbReference type="ARBA" id="ARBA00023264"/>
    </source>
</evidence>
<feature type="binding site" evidence="23">
    <location>
        <position position="30"/>
    </location>
    <ligand>
        <name>a divalent metal cation</name>
        <dbReference type="ChEBI" id="CHEBI:60240"/>
    </ligand>
</feature>
<feature type="binding site" evidence="22">
    <location>
        <begin position="96"/>
        <end position="97"/>
    </location>
    <ligand>
        <name>ATP</name>
        <dbReference type="ChEBI" id="CHEBI:30616"/>
    </ligand>
</feature>
<proteinExistence type="inferred from homology"/>
<feature type="binding site" evidence="23">
    <location>
        <position position="78"/>
    </location>
    <ligand>
        <name>a divalent metal cation</name>
        <dbReference type="ChEBI" id="CHEBI:60240"/>
    </ligand>
</feature>
<feature type="binding site" evidence="22">
    <location>
        <position position="30"/>
    </location>
    <ligand>
        <name>ATP</name>
        <dbReference type="ChEBI" id="CHEBI:30616"/>
    </ligand>
</feature>
<dbReference type="Proteomes" id="UP000190868">
    <property type="component" value="Chromosome"/>
</dbReference>
<dbReference type="RefSeq" id="WP_078422768.1">
    <property type="nucleotide sequence ID" value="NZ_CP017018.1"/>
</dbReference>
<feature type="binding site" evidence="22">
    <location>
        <position position="18"/>
    </location>
    <ligand>
        <name>ATP</name>
        <dbReference type="ChEBI" id="CHEBI:30616"/>
    </ligand>
</feature>
<dbReference type="KEGG" id="cpin:CPIN18020_0190"/>
<feature type="transmembrane region" description="Helical" evidence="24">
    <location>
        <begin position="61"/>
        <end position="81"/>
    </location>
</feature>
<feature type="active site" description="Proton acceptor" evidence="20">
    <location>
        <position position="71"/>
    </location>
</feature>
<keyword evidence="15 24" id="KW-1133">Transmembrane helix</keyword>
<keyword evidence="12 24" id="KW-0418">Kinase</keyword>
<evidence type="ECO:0000256" key="17">
    <source>
        <dbReference type="ARBA" id="ARBA00023136"/>
    </source>
</evidence>
<name>A0A1S6U5N5_9BACT</name>
<evidence type="ECO:0000256" key="7">
    <source>
        <dbReference type="ARBA" id="ARBA00022519"/>
    </source>
</evidence>
<evidence type="ECO:0000256" key="10">
    <source>
        <dbReference type="ARBA" id="ARBA00022723"/>
    </source>
</evidence>
<protein>
    <recommendedName>
        <fullName evidence="4 24">Diacylglycerol kinase</fullName>
        <ecNumber evidence="3 24">2.7.1.107</ecNumber>
    </recommendedName>
</protein>
<feature type="binding site" evidence="21">
    <location>
        <begin position="32"/>
        <end position="36"/>
    </location>
    <ligand>
        <name>substrate</name>
    </ligand>
</feature>
<keyword evidence="7" id="KW-0997">Cell inner membrane</keyword>
<keyword evidence="26" id="KW-1185">Reference proteome</keyword>
<feature type="binding site" evidence="21">
    <location>
        <position position="71"/>
    </location>
    <ligand>
        <name>substrate</name>
    </ligand>
</feature>
<accession>A0A1S6U5N5</accession>
<keyword evidence="13 22" id="KW-0067">ATP-binding</keyword>
<evidence type="ECO:0000256" key="1">
    <source>
        <dbReference type="ARBA" id="ARBA00004429"/>
    </source>
</evidence>
<feature type="binding site" evidence="22">
    <location>
        <position position="78"/>
    </location>
    <ligand>
        <name>ATP</name>
        <dbReference type="ChEBI" id="CHEBI:30616"/>
    </ligand>
</feature>
<evidence type="ECO:0000256" key="20">
    <source>
        <dbReference type="PIRSR" id="PIRSR600829-1"/>
    </source>
</evidence>